<evidence type="ECO:0000313" key="4">
    <source>
        <dbReference type="EMBL" id="UOF02390.1"/>
    </source>
</evidence>
<protein>
    <submittedName>
        <fullName evidence="4">DUF4105 domain-containing protein</fullName>
    </submittedName>
</protein>
<evidence type="ECO:0000259" key="3">
    <source>
        <dbReference type="Pfam" id="PF25226"/>
    </source>
</evidence>
<dbReference type="RefSeq" id="WP_243539708.1">
    <property type="nucleotide sequence ID" value="NZ_CP093442.1"/>
</dbReference>
<evidence type="ECO:0000313" key="5">
    <source>
        <dbReference type="Proteomes" id="UP000830116"/>
    </source>
</evidence>
<accession>A0ABY4CBS0</accession>
<dbReference type="Pfam" id="PF13387">
    <property type="entry name" value="Lnb_N"/>
    <property type="match status" value="1"/>
</dbReference>
<dbReference type="Pfam" id="PF25226">
    <property type="entry name" value="DUF7844"/>
    <property type="match status" value="1"/>
</dbReference>
<keyword evidence="5" id="KW-1185">Reference proteome</keyword>
<dbReference type="EMBL" id="CP093442">
    <property type="protein sequence ID" value="UOF02390.1"/>
    <property type="molecule type" value="Genomic_DNA"/>
</dbReference>
<feature type="chain" id="PRO_5046014432" evidence="1">
    <location>
        <begin position="21"/>
        <end position="623"/>
    </location>
</feature>
<evidence type="ECO:0000256" key="1">
    <source>
        <dbReference type="SAM" id="SignalP"/>
    </source>
</evidence>
<proteinExistence type="predicted"/>
<name>A0ABY4CBS0_9BACT</name>
<reference evidence="4" key="1">
    <citation type="submission" date="2022-03" db="EMBL/GenBank/DDBJ databases">
        <title>Genome Identification and Characterization of new species Bdellovibrio reynosense LBG001 sp. nov. from a Mexico soil sample.</title>
        <authorList>
            <person name="Camilli A."/>
            <person name="Ajao Y."/>
            <person name="Guo X."/>
        </authorList>
    </citation>
    <scope>NUCLEOTIDE SEQUENCE</scope>
    <source>
        <strain evidence="4">LBG001</strain>
    </source>
</reference>
<evidence type="ECO:0000259" key="2">
    <source>
        <dbReference type="Pfam" id="PF13387"/>
    </source>
</evidence>
<dbReference type="InterPro" id="IPR025178">
    <property type="entry name" value="Lnb_N"/>
</dbReference>
<feature type="signal peptide" evidence="1">
    <location>
        <begin position="1"/>
        <end position="20"/>
    </location>
</feature>
<keyword evidence="1" id="KW-0732">Signal</keyword>
<sequence>MPYKFSFLVMTLVFTMSTHAQTLSAGPKSASASFTQFIKDVDSRIPTSVKAAIKTYKVEYVERELPADICNTHVNLDGLVRTDFLGLRKRIYLKVYPEQKLSCPHTTASELAKKALLFQVASLYDQSPGHWQNKADQAALAQCESEHQQDRKAPLSPRCQYYLENRFRVSGSANYRNLSDYKGQRLHSKNKLDLRLLNEHETDSASEHFAIHFSEFLLNPDFECRKPAFHSYFVALTGRRPFPAGSCQGVSHIFTSTGAWKIDIAPEKVYQVHFLYASKGEEMMSRWGHSMLRLVVCAPFRTVVGPECLTDVAFHLVLSYRANIDDVIINYWDGLTGKYPSQLMAFSMPEVIDEYTRGQWRDLISLPLRISEAQKNLLVQSALEHYWSYAGDYKFLTNNCASETDQLVRAALTKNHSYQDSFAASPKGMYKNLIRYGVVDSQLVIDPKEAQRKGYFFPSQKESLDRAFSKMNDHFSNYASLAEFAEYSSALERRSVYAELESFEEIGRAYLIEKYVALVQQRKQQKLISTSLQNNQDHSLSEVIDKLVEASQDRLPWRLAHGGYGVPLQTEVLTDEAVGLKVQEGRKWGGQYQDLLLKKFPEVDEELKGIKQNLELLTNRRRL</sequence>
<dbReference type="InterPro" id="IPR057166">
    <property type="entry name" value="DUF7844"/>
</dbReference>
<organism evidence="4 5">
    <name type="scientific">Bdellovibrio reynosensis</name>
    <dbReference type="NCBI Taxonomy" id="2835041"/>
    <lineage>
        <taxon>Bacteria</taxon>
        <taxon>Pseudomonadati</taxon>
        <taxon>Bdellovibrionota</taxon>
        <taxon>Bdellovibrionia</taxon>
        <taxon>Bdellovibrionales</taxon>
        <taxon>Pseudobdellovibrionaceae</taxon>
        <taxon>Bdellovibrio</taxon>
    </lineage>
</organism>
<dbReference type="Proteomes" id="UP000830116">
    <property type="component" value="Chromosome"/>
</dbReference>
<gene>
    <name evidence="4" type="ORF">MNR06_05425</name>
</gene>
<feature type="domain" description="Lnb N-terminal periplasmic" evidence="2">
    <location>
        <begin position="259"/>
        <end position="413"/>
    </location>
</feature>
<feature type="domain" description="DUF7844" evidence="3">
    <location>
        <begin position="96"/>
        <end position="241"/>
    </location>
</feature>